<dbReference type="GO" id="GO:0032259">
    <property type="term" value="P:methylation"/>
    <property type="evidence" value="ECO:0007669"/>
    <property type="project" value="UniProtKB-KW"/>
</dbReference>
<dbReference type="Proteomes" id="UP000663671">
    <property type="component" value="Chromosome 2"/>
</dbReference>
<dbReference type="Gene3D" id="3.40.50.150">
    <property type="entry name" value="Vaccinia Virus protein VP39"/>
    <property type="match status" value="1"/>
</dbReference>
<evidence type="ECO:0000313" key="2">
    <source>
        <dbReference type="Proteomes" id="UP000663671"/>
    </source>
</evidence>
<accession>A0A8A1M356</accession>
<evidence type="ECO:0000313" key="1">
    <source>
        <dbReference type="EMBL" id="QSS59193.1"/>
    </source>
</evidence>
<dbReference type="SUPFAM" id="SSF53335">
    <property type="entry name" value="S-adenosyl-L-methionine-dependent methyltransferases"/>
    <property type="match status" value="1"/>
</dbReference>
<proteinExistence type="predicted"/>
<keyword evidence="1" id="KW-0808">Transferase</keyword>
<organism evidence="1 2">
    <name type="scientific">Ajellomyces capsulatus</name>
    <name type="common">Darling's disease fungus</name>
    <name type="synonym">Histoplasma capsulatum</name>
    <dbReference type="NCBI Taxonomy" id="5037"/>
    <lineage>
        <taxon>Eukaryota</taxon>
        <taxon>Fungi</taxon>
        <taxon>Dikarya</taxon>
        <taxon>Ascomycota</taxon>
        <taxon>Pezizomycotina</taxon>
        <taxon>Eurotiomycetes</taxon>
        <taxon>Eurotiomycetidae</taxon>
        <taxon>Onygenales</taxon>
        <taxon>Ajellomycetaceae</taxon>
        <taxon>Histoplasma</taxon>
    </lineage>
</organism>
<name>A0A8A1M356_AJECA</name>
<dbReference type="AlphaFoldDB" id="A0A8A1M356"/>
<dbReference type="EMBL" id="CP069109">
    <property type="protein sequence ID" value="QSS59193.1"/>
    <property type="molecule type" value="Genomic_DNA"/>
</dbReference>
<keyword evidence="1" id="KW-0489">Methyltransferase</keyword>
<sequence>MGAREWPLQSPTASLDRNLDGQERKTLNSVWHHDIHNAIFTAVLQNGRRYHGLKDGSYFLLHFIYRCVLSRRLYCAPIDPNPRRVLDLGTGTGNWAIEFADQHQKSQVLGTDLSPIQRISIPLNCTFEIDDFEAEWPYIVAATDDTHAPKPPSPRADNRIDDIHNNDNLTTSVPTQATSPILFDFIHTREITGSVHNYSKLFERAYRHVAPGGYLEMQSMEANFFSDDGTHERAVTAMQWQRLLVEASRRFGKELGVEGGWKEGMEQAGFVDVEEVVFKVPLSPWPKDARMKDLGRYQATHVQEMLQSYSLALFTRVLEWSKEELDVLLRAVGNDLKDMRSHLYTKVRVVYGRKRE</sequence>
<dbReference type="Pfam" id="PF13489">
    <property type="entry name" value="Methyltransf_23"/>
    <property type="match status" value="1"/>
</dbReference>
<protein>
    <submittedName>
        <fullName evidence="1">TAM domain methyltransferase</fullName>
    </submittedName>
</protein>
<dbReference type="OrthoDB" id="2013972at2759"/>
<dbReference type="InterPro" id="IPR029063">
    <property type="entry name" value="SAM-dependent_MTases_sf"/>
</dbReference>
<dbReference type="PANTHER" id="PTHR43591">
    <property type="entry name" value="METHYLTRANSFERASE"/>
    <property type="match status" value="1"/>
</dbReference>
<gene>
    <name evidence="1" type="ORF">I7I51_08626</name>
</gene>
<dbReference type="CDD" id="cd02440">
    <property type="entry name" value="AdoMet_MTases"/>
    <property type="match status" value="1"/>
</dbReference>
<dbReference type="PANTHER" id="PTHR43591:SF24">
    <property type="entry name" value="2-METHOXY-6-POLYPRENYL-1,4-BENZOQUINOL METHYLASE, MITOCHONDRIAL"/>
    <property type="match status" value="1"/>
</dbReference>
<dbReference type="GO" id="GO:0008168">
    <property type="term" value="F:methyltransferase activity"/>
    <property type="evidence" value="ECO:0007669"/>
    <property type="project" value="UniProtKB-KW"/>
</dbReference>
<reference evidence="1" key="1">
    <citation type="submission" date="2021-01" db="EMBL/GenBank/DDBJ databases">
        <title>Chromosome-level genome assembly of a human fungal pathogen reveals clustering of transcriptionally co-regulated genes.</title>
        <authorList>
            <person name="Voorhies M."/>
            <person name="Cohen S."/>
            <person name="Shea T.P."/>
            <person name="Petrus S."/>
            <person name="Munoz J.F."/>
            <person name="Poplawski S."/>
            <person name="Goldman W.E."/>
            <person name="Michael T."/>
            <person name="Cuomo C.A."/>
            <person name="Sil A."/>
            <person name="Beyhan S."/>
        </authorList>
    </citation>
    <scope>NUCLEOTIDE SEQUENCE</scope>
    <source>
        <strain evidence="1">WU24</strain>
    </source>
</reference>
<dbReference type="VEuPathDB" id="FungiDB:I7I51_08626"/>